<dbReference type="InterPro" id="IPR002035">
    <property type="entry name" value="VWF_A"/>
</dbReference>
<dbReference type="Pfam" id="PF03160">
    <property type="entry name" value="Calx-beta"/>
    <property type="match status" value="3"/>
</dbReference>
<dbReference type="InterPro" id="IPR050525">
    <property type="entry name" value="ECM_Assembly_Org"/>
</dbReference>
<keyword evidence="4" id="KW-0732">Signal</keyword>
<dbReference type="SMART" id="SM00327">
    <property type="entry name" value="VWA"/>
    <property type="match status" value="1"/>
</dbReference>
<dbReference type="PROSITE" id="PS50026">
    <property type="entry name" value="EGF_3"/>
    <property type="match status" value="2"/>
</dbReference>
<dbReference type="PANTHER" id="PTHR24020:SF20">
    <property type="entry name" value="PH DOMAIN-CONTAINING PROTEIN"/>
    <property type="match status" value="1"/>
</dbReference>
<dbReference type="InterPro" id="IPR036465">
    <property type="entry name" value="vWFA_dom_sf"/>
</dbReference>
<dbReference type="GO" id="GO:0005581">
    <property type="term" value="C:collagen trimer"/>
    <property type="evidence" value="ECO:0007669"/>
    <property type="project" value="UniProtKB-KW"/>
</dbReference>
<evidence type="ECO:0000256" key="9">
    <source>
        <dbReference type="PROSITE-ProRule" id="PRU00076"/>
    </source>
</evidence>
<organism evidence="10 11">
    <name type="scientific">Paramuricea clavata</name>
    <name type="common">Red gorgonian</name>
    <name type="synonym">Violescent sea-whip</name>
    <dbReference type="NCBI Taxonomy" id="317549"/>
    <lineage>
        <taxon>Eukaryota</taxon>
        <taxon>Metazoa</taxon>
        <taxon>Cnidaria</taxon>
        <taxon>Anthozoa</taxon>
        <taxon>Octocorallia</taxon>
        <taxon>Malacalcyonacea</taxon>
        <taxon>Plexauridae</taxon>
        <taxon>Paramuricea</taxon>
    </lineage>
</organism>
<evidence type="ECO:0000256" key="4">
    <source>
        <dbReference type="ARBA" id="ARBA00022729"/>
    </source>
</evidence>
<dbReference type="InterPro" id="IPR006207">
    <property type="entry name" value="Cys_knot_C"/>
</dbReference>
<keyword evidence="6" id="KW-0106">Calcium</keyword>
<evidence type="ECO:0000313" key="11">
    <source>
        <dbReference type="Proteomes" id="UP001152795"/>
    </source>
</evidence>
<dbReference type="GO" id="GO:0016020">
    <property type="term" value="C:membrane"/>
    <property type="evidence" value="ECO:0007669"/>
    <property type="project" value="InterPro"/>
</dbReference>
<dbReference type="EMBL" id="CACRXK020008079">
    <property type="protein sequence ID" value="CAB4013931.1"/>
    <property type="molecule type" value="Genomic_DNA"/>
</dbReference>
<dbReference type="InterPro" id="IPR038081">
    <property type="entry name" value="CalX-like_sf"/>
</dbReference>
<dbReference type="Gene3D" id="2.10.25.10">
    <property type="entry name" value="Laminin"/>
    <property type="match status" value="2"/>
</dbReference>
<keyword evidence="3 9" id="KW-0245">EGF-like domain</keyword>
<dbReference type="GO" id="GO:0005576">
    <property type="term" value="C:extracellular region"/>
    <property type="evidence" value="ECO:0007669"/>
    <property type="project" value="UniProtKB-SubCell"/>
</dbReference>
<evidence type="ECO:0000256" key="7">
    <source>
        <dbReference type="ARBA" id="ARBA00023157"/>
    </source>
</evidence>
<feature type="non-terminal residue" evidence="10">
    <location>
        <position position="1"/>
    </location>
</feature>
<dbReference type="AlphaFoldDB" id="A0A7D9IUZ2"/>
<evidence type="ECO:0000256" key="8">
    <source>
        <dbReference type="PROSITE-ProRule" id="PRU00039"/>
    </source>
</evidence>
<dbReference type="OrthoDB" id="441660at2759"/>
<feature type="disulfide bond" evidence="8">
    <location>
        <begin position="633"/>
        <end position="687"/>
    </location>
</feature>
<gene>
    <name evidence="10" type="ORF">PACLA_8A078098</name>
</gene>
<comment type="subcellular location">
    <subcellularLocation>
        <location evidence="1">Secreted</location>
    </subcellularLocation>
</comment>
<dbReference type="InterPro" id="IPR029034">
    <property type="entry name" value="Cystine-knot_cytokine"/>
</dbReference>
<dbReference type="GO" id="GO:0007399">
    <property type="term" value="P:nervous system development"/>
    <property type="evidence" value="ECO:0007669"/>
    <property type="project" value="UniProtKB-ARBA"/>
</dbReference>
<dbReference type="Pfam" id="PF00092">
    <property type="entry name" value="VWA"/>
    <property type="match status" value="1"/>
</dbReference>
<dbReference type="SUPFAM" id="SSF141072">
    <property type="entry name" value="CalX-like"/>
    <property type="match status" value="3"/>
</dbReference>
<dbReference type="Proteomes" id="UP001152795">
    <property type="component" value="Unassembled WGS sequence"/>
</dbReference>
<keyword evidence="2" id="KW-0964">Secreted</keyword>
<dbReference type="PROSITE" id="PS01225">
    <property type="entry name" value="CTCK_2"/>
    <property type="match status" value="1"/>
</dbReference>
<dbReference type="Pfam" id="PF12947">
    <property type="entry name" value="EGF_3"/>
    <property type="match status" value="2"/>
</dbReference>
<dbReference type="InterPro" id="IPR000742">
    <property type="entry name" value="EGF"/>
</dbReference>
<dbReference type="PROSITE" id="PS01186">
    <property type="entry name" value="EGF_2"/>
    <property type="match status" value="1"/>
</dbReference>
<keyword evidence="7 8" id="KW-1015">Disulfide bond</keyword>
<dbReference type="Gene3D" id="3.40.50.410">
    <property type="entry name" value="von Willebrand factor, type A domain"/>
    <property type="match status" value="1"/>
</dbReference>
<dbReference type="SMART" id="SM00181">
    <property type="entry name" value="EGF"/>
    <property type="match status" value="2"/>
</dbReference>
<keyword evidence="5" id="KW-0677">Repeat</keyword>
<evidence type="ECO:0000256" key="6">
    <source>
        <dbReference type="ARBA" id="ARBA00022837"/>
    </source>
</evidence>
<dbReference type="InterPro" id="IPR003644">
    <property type="entry name" value="Calx_beta"/>
</dbReference>
<protein>
    <submittedName>
        <fullName evidence="10">Collagen alpha-6(VI) chain-like</fullName>
    </submittedName>
</protein>
<proteinExistence type="predicted"/>
<comment type="caution">
    <text evidence="10">The sequence shown here is derived from an EMBL/GenBank/DDBJ whole genome shotgun (WGS) entry which is preliminary data.</text>
</comment>
<evidence type="ECO:0000256" key="2">
    <source>
        <dbReference type="ARBA" id="ARBA00022525"/>
    </source>
</evidence>
<reference evidence="10" key="1">
    <citation type="submission" date="2020-04" db="EMBL/GenBank/DDBJ databases">
        <authorList>
            <person name="Alioto T."/>
            <person name="Alioto T."/>
            <person name="Gomez Garrido J."/>
        </authorList>
    </citation>
    <scope>NUCLEOTIDE SEQUENCE</scope>
    <source>
        <strain evidence="10">A484AB</strain>
    </source>
</reference>
<feature type="disulfide bond" evidence="8">
    <location>
        <begin position="637"/>
        <end position="689"/>
    </location>
</feature>
<evidence type="ECO:0000256" key="5">
    <source>
        <dbReference type="ARBA" id="ARBA00022737"/>
    </source>
</evidence>
<dbReference type="Gene3D" id="2.10.90.10">
    <property type="entry name" value="Cystine-knot cytokines"/>
    <property type="match status" value="1"/>
</dbReference>
<feature type="disulfide bond" evidence="8">
    <location>
        <begin position="622"/>
        <end position="671"/>
    </location>
</feature>
<evidence type="ECO:0000313" key="10">
    <source>
        <dbReference type="EMBL" id="CAB4013931.1"/>
    </source>
</evidence>
<dbReference type="InterPro" id="IPR006208">
    <property type="entry name" value="Glyco_hormone_CN"/>
</dbReference>
<keyword evidence="11" id="KW-1185">Reference proteome</keyword>
<keyword evidence="10" id="KW-0176">Collagen</keyword>
<dbReference type="SUPFAM" id="SSF53300">
    <property type="entry name" value="vWA-like"/>
    <property type="match status" value="1"/>
</dbReference>
<dbReference type="CDD" id="cd01450">
    <property type="entry name" value="vWFA_subfamily_ECM"/>
    <property type="match status" value="1"/>
</dbReference>
<accession>A0A7D9IUZ2</accession>
<evidence type="ECO:0000256" key="3">
    <source>
        <dbReference type="ARBA" id="ARBA00022536"/>
    </source>
</evidence>
<dbReference type="PROSITE" id="PS01185">
    <property type="entry name" value="CTCK_1"/>
    <property type="match status" value="1"/>
</dbReference>
<dbReference type="GO" id="GO:0007154">
    <property type="term" value="P:cell communication"/>
    <property type="evidence" value="ECO:0007669"/>
    <property type="project" value="InterPro"/>
</dbReference>
<dbReference type="SMART" id="SM00237">
    <property type="entry name" value="Calx_beta"/>
    <property type="match status" value="3"/>
</dbReference>
<dbReference type="SMART" id="SM00041">
    <property type="entry name" value="CT"/>
    <property type="match status" value="1"/>
</dbReference>
<dbReference type="PANTHER" id="PTHR24020">
    <property type="entry name" value="COLLAGEN ALPHA"/>
    <property type="match status" value="1"/>
</dbReference>
<dbReference type="Pfam" id="PF00007">
    <property type="entry name" value="Cys_knot"/>
    <property type="match status" value="1"/>
</dbReference>
<dbReference type="InterPro" id="IPR024731">
    <property type="entry name" value="NELL2-like_EGF"/>
</dbReference>
<dbReference type="Gene3D" id="2.60.40.2030">
    <property type="match status" value="3"/>
</dbReference>
<name>A0A7D9IUZ2_PARCT</name>
<sequence>PICGTPLDDCHKNAVCTDVRPGKIVCYCIPGYAGDGKFCTETRVGFTKHVYNVKEDAMTAEVQLIVTSGAITSPVTVTVEPERDSADLIDFNKKPVKVTFQRGERGPKVVVFDIIDDKEDEEDERFKVSLSSDDSVGLDEPAFVNIIDNDVPPPPIIKFTELIYRAPESGNAVVGIFVASGKVTAPVTVRVTTNIDTADKNDFDSTVEDVTFQRGETGPKFVEIRLIDDSVDESRENFTVFLSSNSSAILGRPSSVNIQDDDEPICKTDKHDCHEFAICKDTGPGLYKCTCMQAYSGDGKTCKVIAFSFTSSVYNFKENEKAVVEIQLERGVISEPVTIEVRTIKKSADDKDFIAITKNVTFQAGEFENKMVEIDLIDDDVIEPTEEFTVRLSSSIRVAVGSPATVRIEDNDSKDAELCGMDIGFMLDSTASMRDCNFKKEKDFVKELAGYFQVGPGATHTSTIVYGTEGVLAKRFNETESLKDFKTEIDNLPFQGGRANLDKAMHLAASAMFTVKNGMRPNVPKVLVVFNDGAQKVITQSAKEISALLRKHEVRVIVIGIGEADQDLLAQIVASPEDLIMVDRFEDATPNLVALLNRFCLKGDQSSCRILKKKADLNIGGCVSEKPVEIGVCGGHCSSFSNFVERNGFYEMSCGCCKTKTKVTITVDLKCSMNTYQAFNIKSAESCSCESCEMARTIDVQ</sequence>
<dbReference type="PROSITE" id="PS50234">
    <property type="entry name" value="VWFA"/>
    <property type="match status" value="1"/>
</dbReference>
<comment type="caution">
    <text evidence="9">Lacks conserved residue(s) required for the propagation of feature annotation.</text>
</comment>
<evidence type="ECO:0000256" key="1">
    <source>
        <dbReference type="ARBA" id="ARBA00004613"/>
    </source>
</evidence>